<organism evidence="4 5">
    <name type="scientific">Kineosporia succinea</name>
    <dbReference type="NCBI Taxonomy" id="84632"/>
    <lineage>
        <taxon>Bacteria</taxon>
        <taxon>Bacillati</taxon>
        <taxon>Actinomycetota</taxon>
        <taxon>Actinomycetes</taxon>
        <taxon>Kineosporiales</taxon>
        <taxon>Kineosporiaceae</taxon>
        <taxon>Kineosporia</taxon>
    </lineage>
</organism>
<comment type="subunit">
    <text evidence="3">Part of the 50S ribosomal subunit.</text>
</comment>
<dbReference type="PRINTS" id="PR01249">
    <property type="entry name" value="RIBOSOMALL31"/>
</dbReference>
<evidence type="ECO:0000313" key="4">
    <source>
        <dbReference type="EMBL" id="MDP9824375.1"/>
    </source>
</evidence>
<gene>
    <name evidence="3" type="primary">rpmE2</name>
    <name evidence="4" type="ORF">J2S57_000124</name>
</gene>
<dbReference type="PROSITE" id="PS01143">
    <property type="entry name" value="RIBOSOMAL_L31"/>
    <property type="match status" value="1"/>
</dbReference>
<sequence>MERTAGLMKPGIHPEYRPVVFRDRSAGTAFLTRSTASPRATVTWEDGNEYPVVDVEISSASHPFWTGRARTADTEGRIARFERRYGKQ</sequence>
<accession>A0ABT9NX06</accession>
<comment type="similarity">
    <text evidence="3">Belongs to the bacterial ribosomal protein bL31 family. Type B subfamily.</text>
</comment>
<dbReference type="EMBL" id="JAUSQZ010000001">
    <property type="protein sequence ID" value="MDP9824375.1"/>
    <property type="molecule type" value="Genomic_DNA"/>
</dbReference>
<dbReference type="SUPFAM" id="SSF143800">
    <property type="entry name" value="L28p-like"/>
    <property type="match status" value="1"/>
</dbReference>
<dbReference type="InterPro" id="IPR042105">
    <property type="entry name" value="Ribosomal_bL31_sf"/>
</dbReference>
<dbReference type="NCBIfam" id="TIGR00105">
    <property type="entry name" value="L31"/>
    <property type="match status" value="1"/>
</dbReference>
<dbReference type="PANTHER" id="PTHR33280:SF1">
    <property type="entry name" value="LARGE RIBOSOMAL SUBUNIT PROTEIN BL31C"/>
    <property type="match status" value="1"/>
</dbReference>
<evidence type="ECO:0000256" key="3">
    <source>
        <dbReference type="HAMAP-Rule" id="MF_00502"/>
    </source>
</evidence>
<dbReference type="InterPro" id="IPR027493">
    <property type="entry name" value="Ribosomal_bL31_B"/>
</dbReference>
<reference evidence="4 5" key="1">
    <citation type="submission" date="2023-07" db="EMBL/GenBank/DDBJ databases">
        <title>Sequencing the genomes of 1000 actinobacteria strains.</title>
        <authorList>
            <person name="Klenk H.-P."/>
        </authorList>
    </citation>
    <scope>NUCLEOTIDE SEQUENCE [LARGE SCALE GENOMIC DNA]</scope>
    <source>
        <strain evidence="4 5">DSM 44388</strain>
    </source>
</reference>
<evidence type="ECO:0000313" key="5">
    <source>
        <dbReference type="Proteomes" id="UP001235712"/>
    </source>
</evidence>
<keyword evidence="2 3" id="KW-0687">Ribonucleoprotein</keyword>
<protein>
    <recommendedName>
        <fullName evidence="3">Large ribosomal subunit protein bL31B</fullName>
    </recommendedName>
</protein>
<dbReference type="InterPro" id="IPR002150">
    <property type="entry name" value="Ribosomal_bL31"/>
</dbReference>
<keyword evidence="1 3" id="KW-0689">Ribosomal protein</keyword>
<keyword evidence="5" id="KW-1185">Reference proteome</keyword>
<dbReference type="PANTHER" id="PTHR33280">
    <property type="entry name" value="50S RIBOSOMAL PROTEIN L31, CHLOROPLASTIC"/>
    <property type="match status" value="1"/>
</dbReference>
<dbReference type="HAMAP" id="MF_00502">
    <property type="entry name" value="Ribosomal_bL31_2"/>
    <property type="match status" value="1"/>
</dbReference>
<dbReference type="Pfam" id="PF01197">
    <property type="entry name" value="Ribosomal_L31"/>
    <property type="match status" value="1"/>
</dbReference>
<dbReference type="Gene3D" id="4.10.830.30">
    <property type="entry name" value="Ribosomal protein L31"/>
    <property type="match status" value="1"/>
</dbReference>
<evidence type="ECO:0000256" key="1">
    <source>
        <dbReference type="ARBA" id="ARBA00022980"/>
    </source>
</evidence>
<dbReference type="InterPro" id="IPR034704">
    <property type="entry name" value="Ribosomal_bL28/bL31-like_sf"/>
</dbReference>
<dbReference type="NCBIfam" id="NF002462">
    <property type="entry name" value="PRK01678.1"/>
    <property type="match status" value="1"/>
</dbReference>
<name>A0ABT9NX06_9ACTN</name>
<dbReference type="GO" id="GO:0005840">
    <property type="term" value="C:ribosome"/>
    <property type="evidence" value="ECO:0007669"/>
    <property type="project" value="UniProtKB-KW"/>
</dbReference>
<comment type="caution">
    <text evidence="4">The sequence shown here is derived from an EMBL/GenBank/DDBJ whole genome shotgun (WGS) entry which is preliminary data.</text>
</comment>
<dbReference type="Proteomes" id="UP001235712">
    <property type="component" value="Unassembled WGS sequence"/>
</dbReference>
<evidence type="ECO:0000256" key="2">
    <source>
        <dbReference type="ARBA" id="ARBA00023274"/>
    </source>
</evidence>
<proteinExistence type="inferred from homology"/>